<organism evidence="2 3">
    <name type="scientific">Rhodovibrio sodomensis</name>
    <dbReference type="NCBI Taxonomy" id="1088"/>
    <lineage>
        <taxon>Bacteria</taxon>
        <taxon>Pseudomonadati</taxon>
        <taxon>Pseudomonadota</taxon>
        <taxon>Alphaproteobacteria</taxon>
        <taxon>Rhodospirillales</taxon>
        <taxon>Rhodovibrionaceae</taxon>
        <taxon>Rhodovibrio</taxon>
    </lineage>
</organism>
<dbReference type="InterPro" id="IPR050128">
    <property type="entry name" value="Sulfate_adenylyltrnsfr_sub2"/>
</dbReference>
<accession>A0ABS1D7W7</accession>
<dbReference type="InterPro" id="IPR014729">
    <property type="entry name" value="Rossmann-like_a/b/a_fold"/>
</dbReference>
<evidence type="ECO:0000259" key="1">
    <source>
        <dbReference type="Pfam" id="PF01507"/>
    </source>
</evidence>
<feature type="domain" description="Phosphoadenosine phosphosulphate reductase" evidence="1">
    <location>
        <begin position="106"/>
        <end position="322"/>
    </location>
</feature>
<gene>
    <name evidence="2" type="ORF">CKO28_00455</name>
</gene>
<dbReference type="PANTHER" id="PTHR43196:SF2">
    <property type="entry name" value="PHOSPHOADENOSINE PHOSPHOSULFATE REDUCTASE"/>
    <property type="match status" value="1"/>
</dbReference>
<sequence>MGRHHRFRRADRTRRRTALRAFRPARQEPVLRHRADRRHRPLCCSLPVARARRLEEGRSHRPARAPAAPPAQVGAWTREVRMDVETLFETSVEAVERLFADGELVAVAYSGGKDSTAVLIAAVEALRRHVARGGSPLPLAVLHNDTGIENPEVRRHARDQLNQLETYALESEIPVDIRVSGPSLADSFAVKVVGGLALPTFANAASRRCSMDWKVKPGTRMARALIPEHKTRCQEALASDDGVTRTEAQDRLTRLERLEMPVLLVGTRFAESAGRSQRMTARGESAIEIAEIRDDEDRLLNRTLAPICHWSESDVWELLALAGQRDDALFPAWRHDFDGTVALYRDSGGGECVITQICKDKPRAACGARHGCAMCVVTGQDDKSLSALAESPRYAYLRDVLALRTWIARSQFDWTTRCFMPRKVENDRMALAPGGYSAEVCAFLLRALATLDLRESERAARFRAQSESGQEPEEARLIRQHEGGEGLGLSDAYFARKQPLFRFLGPAELIAIDFNWALYGLFLQPFHALKLYSAVIDGGESVDLDQGRRTPRGALPELGTIDLSGLGSERASGIELDAGRSDPRPLFSDPPFQEADFCKVDVARAKRVIAAAGDPLSSISVEHARSRTPETAVRFYLANRIVRPAKGQLTWIDGRMQLTQKLLARGLWKGMPTEALLGRAGAAARRAA</sequence>
<dbReference type="Gene3D" id="3.40.50.620">
    <property type="entry name" value="HUPs"/>
    <property type="match status" value="1"/>
</dbReference>
<name>A0ABS1D7W7_9PROT</name>
<comment type="caution">
    <text evidence="2">The sequence shown here is derived from an EMBL/GenBank/DDBJ whole genome shotgun (WGS) entry which is preliminary data.</text>
</comment>
<dbReference type="EMBL" id="NRRL01000001">
    <property type="protein sequence ID" value="MBK1666511.1"/>
    <property type="molecule type" value="Genomic_DNA"/>
</dbReference>
<protein>
    <recommendedName>
        <fullName evidence="1">Phosphoadenosine phosphosulphate reductase domain-containing protein</fullName>
    </recommendedName>
</protein>
<evidence type="ECO:0000313" key="3">
    <source>
        <dbReference type="Proteomes" id="UP001296873"/>
    </source>
</evidence>
<proteinExistence type="predicted"/>
<evidence type="ECO:0000313" key="2">
    <source>
        <dbReference type="EMBL" id="MBK1666511.1"/>
    </source>
</evidence>
<reference evidence="2 3" key="1">
    <citation type="journal article" date="2020" name="Microorganisms">
        <title>Osmotic Adaptation and Compatible Solute Biosynthesis of Phototrophic Bacteria as Revealed from Genome Analyses.</title>
        <authorList>
            <person name="Imhoff J.F."/>
            <person name="Rahn T."/>
            <person name="Kunzel S."/>
            <person name="Keller A."/>
            <person name="Neulinger S.C."/>
        </authorList>
    </citation>
    <scope>NUCLEOTIDE SEQUENCE [LARGE SCALE GENOMIC DNA]</scope>
    <source>
        <strain evidence="2 3">DSM 9895</strain>
    </source>
</reference>
<dbReference type="Pfam" id="PF01507">
    <property type="entry name" value="PAPS_reduct"/>
    <property type="match status" value="1"/>
</dbReference>
<dbReference type="Proteomes" id="UP001296873">
    <property type="component" value="Unassembled WGS sequence"/>
</dbReference>
<dbReference type="SUPFAM" id="SSF52402">
    <property type="entry name" value="Adenine nucleotide alpha hydrolases-like"/>
    <property type="match status" value="1"/>
</dbReference>
<dbReference type="InterPro" id="IPR002500">
    <property type="entry name" value="PAPS_reduct_dom"/>
</dbReference>
<keyword evidence="3" id="KW-1185">Reference proteome</keyword>
<dbReference type="PANTHER" id="PTHR43196">
    <property type="entry name" value="SULFATE ADENYLYLTRANSFERASE SUBUNIT 2"/>
    <property type="match status" value="1"/>
</dbReference>